<reference evidence="1" key="1">
    <citation type="submission" date="2014-11" db="EMBL/GenBank/DDBJ databases">
        <authorList>
            <person name="Amaro Gonzalez C."/>
        </authorList>
    </citation>
    <scope>NUCLEOTIDE SEQUENCE</scope>
</reference>
<accession>A0A0E9WKV5</accession>
<protein>
    <submittedName>
        <fullName evidence="1">Uncharacterized protein</fullName>
    </submittedName>
</protein>
<proteinExistence type="predicted"/>
<dbReference type="EMBL" id="GBXM01018469">
    <property type="protein sequence ID" value="JAH90108.1"/>
    <property type="molecule type" value="Transcribed_RNA"/>
</dbReference>
<organism evidence="1">
    <name type="scientific">Anguilla anguilla</name>
    <name type="common">European freshwater eel</name>
    <name type="synonym">Muraena anguilla</name>
    <dbReference type="NCBI Taxonomy" id="7936"/>
    <lineage>
        <taxon>Eukaryota</taxon>
        <taxon>Metazoa</taxon>
        <taxon>Chordata</taxon>
        <taxon>Craniata</taxon>
        <taxon>Vertebrata</taxon>
        <taxon>Euteleostomi</taxon>
        <taxon>Actinopterygii</taxon>
        <taxon>Neopterygii</taxon>
        <taxon>Teleostei</taxon>
        <taxon>Anguilliformes</taxon>
        <taxon>Anguillidae</taxon>
        <taxon>Anguilla</taxon>
    </lineage>
</organism>
<dbReference type="AlphaFoldDB" id="A0A0E9WKV5"/>
<reference evidence="1" key="2">
    <citation type="journal article" date="2015" name="Fish Shellfish Immunol.">
        <title>Early steps in the European eel (Anguilla anguilla)-Vibrio vulnificus interaction in the gills: Role of the RtxA13 toxin.</title>
        <authorList>
            <person name="Callol A."/>
            <person name="Pajuelo D."/>
            <person name="Ebbesson L."/>
            <person name="Teles M."/>
            <person name="MacKenzie S."/>
            <person name="Amaro C."/>
        </authorList>
    </citation>
    <scope>NUCLEOTIDE SEQUENCE</scope>
</reference>
<sequence>MTFLSEEKSSQFETPHLKLRSLYRIEDQQNLFNIKPVWFHLHVNGLENKSYTISVTAV</sequence>
<name>A0A0E9WKV5_ANGAN</name>
<evidence type="ECO:0000313" key="1">
    <source>
        <dbReference type="EMBL" id="JAH90108.1"/>
    </source>
</evidence>